<comment type="cofactor">
    <cofactor evidence="1">
        <name>heme b</name>
        <dbReference type="ChEBI" id="CHEBI:60344"/>
    </cofactor>
</comment>
<organism evidence="15 16">
    <name type="scientific">Sphingomonas glacialis</name>
    <dbReference type="NCBI Taxonomy" id="658225"/>
    <lineage>
        <taxon>Bacteria</taxon>
        <taxon>Pseudomonadati</taxon>
        <taxon>Pseudomonadota</taxon>
        <taxon>Alphaproteobacteria</taxon>
        <taxon>Sphingomonadales</taxon>
        <taxon>Sphingomonadaceae</taxon>
        <taxon>Sphingomonas</taxon>
    </lineage>
</organism>
<evidence type="ECO:0000259" key="14">
    <source>
        <dbReference type="Pfam" id="PF01292"/>
    </source>
</evidence>
<evidence type="ECO:0000256" key="9">
    <source>
        <dbReference type="ARBA" id="ARBA00022989"/>
    </source>
</evidence>
<comment type="caution">
    <text evidence="15">The sequence shown here is derived from an EMBL/GenBank/DDBJ whole genome shotgun (WGS) entry which is preliminary data.</text>
</comment>
<evidence type="ECO:0000256" key="10">
    <source>
        <dbReference type="ARBA" id="ARBA00023004"/>
    </source>
</evidence>
<keyword evidence="3" id="KW-0813">Transport</keyword>
<keyword evidence="7" id="KW-0479">Metal-binding</keyword>
<keyword evidence="6 13" id="KW-0812">Transmembrane</keyword>
<dbReference type="InterPro" id="IPR016174">
    <property type="entry name" value="Di-haem_cyt_TM"/>
</dbReference>
<dbReference type="EMBL" id="BNAQ01000005">
    <property type="protein sequence ID" value="GHH22896.1"/>
    <property type="molecule type" value="Genomic_DNA"/>
</dbReference>
<dbReference type="PANTHER" id="PTHR30529">
    <property type="entry name" value="CYTOCHROME B561"/>
    <property type="match status" value="1"/>
</dbReference>
<dbReference type="InterPro" id="IPR052168">
    <property type="entry name" value="Cytochrome_b561_oxidase"/>
</dbReference>
<keyword evidence="9 13" id="KW-1133">Transmembrane helix</keyword>
<dbReference type="Gene3D" id="1.20.950.20">
    <property type="entry name" value="Transmembrane di-heme cytochromes, Chain C"/>
    <property type="match status" value="1"/>
</dbReference>
<evidence type="ECO:0000256" key="2">
    <source>
        <dbReference type="ARBA" id="ARBA00004651"/>
    </source>
</evidence>
<feature type="transmembrane region" description="Helical" evidence="13">
    <location>
        <begin position="12"/>
        <end position="36"/>
    </location>
</feature>
<dbReference type="Proteomes" id="UP000652430">
    <property type="component" value="Unassembled WGS sequence"/>
</dbReference>
<keyword evidence="11 13" id="KW-0472">Membrane</keyword>
<comment type="subcellular location">
    <subcellularLocation>
        <location evidence="2">Cell membrane</location>
        <topology evidence="2">Multi-pass membrane protein</topology>
    </subcellularLocation>
</comment>
<keyword evidence="5" id="KW-0349">Heme</keyword>
<evidence type="ECO:0000256" key="7">
    <source>
        <dbReference type="ARBA" id="ARBA00022723"/>
    </source>
</evidence>
<evidence type="ECO:0000256" key="12">
    <source>
        <dbReference type="ARBA" id="ARBA00037975"/>
    </source>
</evidence>
<feature type="domain" description="Cytochrome b561 bacterial/Ni-hydrogenase" evidence="14">
    <location>
        <begin position="11"/>
        <end position="182"/>
    </location>
</feature>
<sequence length="191" mass="20855">MARSAIVRIDRYSRGAIWFHWIIAALIGVNLAIGLLHESLLDGVAGAIPLHKSIGLTVLALTLARISWRLTHRPPRLPATLSTWERAAARASHVAFYALLLALPLSGWAMGSAGREARYPLRWFALFDVPRLPVSAQTAAVGDAAHSILGYAMAALVIVHVAAALRHHFLLRNGVLARMLPGVRKRDRAEF</sequence>
<accession>A0ABQ3LZN0</accession>
<evidence type="ECO:0000256" key="13">
    <source>
        <dbReference type="SAM" id="Phobius"/>
    </source>
</evidence>
<dbReference type="Pfam" id="PF01292">
    <property type="entry name" value="Ni_hydr_CYTB"/>
    <property type="match status" value="1"/>
</dbReference>
<dbReference type="RefSeq" id="WP_189677163.1">
    <property type="nucleotide sequence ID" value="NZ_BNAQ01000005.1"/>
</dbReference>
<proteinExistence type="inferred from homology"/>
<evidence type="ECO:0000256" key="4">
    <source>
        <dbReference type="ARBA" id="ARBA00022475"/>
    </source>
</evidence>
<feature type="transmembrane region" description="Helical" evidence="13">
    <location>
        <begin position="148"/>
        <end position="169"/>
    </location>
</feature>
<protein>
    <submittedName>
        <fullName evidence="15">Cytochrome b561</fullName>
    </submittedName>
</protein>
<keyword evidence="8" id="KW-0249">Electron transport</keyword>
<feature type="transmembrane region" description="Helical" evidence="13">
    <location>
        <begin position="48"/>
        <end position="68"/>
    </location>
</feature>
<dbReference type="SUPFAM" id="SSF81342">
    <property type="entry name" value="Transmembrane di-heme cytochromes"/>
    <property type="match status" value="1"/>
</dbReference>
<evidence type="ECO:0000313" key="16">
    <source>
        <dbReference type="Proteomes" id="UP000652430"/>
    </source>
</evidence>
<evidence type="ECO:0000256" key="1">
    <source>
        <dbReference type="ARBA" id="ARBA00001970"/>
    </source>
</evidence>
<evidence type="ECO:0000313" key="15">
    <source>
        <dbReference type="EMBL" id="GHH22896.1"/>
    </source>
</evidence>
<dbReference type="PANTHER" id="PTHR30529:SF1">
    <property type="entry name" value="CYTOCHROME B561 HOMOLOG 2"/>
    <property type="match status" value="1"/>
</dbReference>
<comment type="similarity">
    <text evidence="12">Belongs to the cytochrome b561 family.</text>
</comment>
<gene>
    <name evidence="15" type="ORF">GCM10008023_33490</name>
</gene>
<feature type="transmembrane region" description="Helical" evidence="13">
    <location>
        <begin position="94"/>
        <end position="114"/>
    </location>
</feature>
<evidence type="ECO:0000256" key="6">
    <source>
        <dbReference type="ARBA" id="ARBA00022692"/>
    </source>
</evidence>
<keyword evidence="4" id="KW-1003">Cell membrane</keyword>
<evidence type="ECO:0000256" key="3">
    <source>
        <dbReference type="ARBA" id="ARBA00022448"/>
    </source>
</evidence>
<reference evidence="16" key="1">
    <citation type="journal article" date="2019" name="Int. J. Syst. Evol. Microbiol.">
        <title>The Global Catalogue of Microorganisms (GCM) 10K type strain sequencing project: providing services to taxonomists for standard genome sequencing and annotation.</title>
        <authorList>
            <consortium name="The Broad Institute Genomics Platform"/>
            <consortium name="The Broad Institute Genome Sequencing Center for Infectious Disease"/>
            <person name="Wu L."/>
            <person name="Ma J."/>
        </authorList>
    </citation>
    <scope>NUCLEOTIDE SEQUENCE [LARGE SCALE GENOMIC DNA]</scope>
    <source>
        <strain evidence="16">CGMCC 1.8957</strain>
    </source>
</reference>
<evidence type="ECO:0000256" key="5">
    <source>
        <dbReference type="ARBA" id="ARBA00022617"/>
    </source>
</evidence>
<name>A0ABQ3LZN0_9SPHN</name>
<keyword evidence="10" id="KW-0408">Iron</keyword>
<evidence type="ECO:0000256" key="8">
    <source>
        <dbReference type="ARBA" id="ARBA00022982"/>
    </source>
</evidence>
<keyword evidence="16" id="KW-1185">Reference proteome</keyword>
<evidence type="ECO:0000256" key="11">
    <source>
        <dbReference type="ARBA" id="ARBA00023136"/>
    </source>
</evidence>
<dbReference type="InterPro" id="IPR011577">
    <property type="entry name" value="Cyt_b561_bac/Ni-Hgenase"/>
</dbReference>